<proteinExistence type="predicted"/>
<evidence type="ECO:0000313" key="4">
    <source>
        <dbReference type="Proteomes" id="UP000541444"/>
    </source>
</evidence>
<evidence type="ECO:0000259" key="2">
    <source>
        <dbReference type="Pfam" id="PF10551"/>
    </source>
</evidence>
<dbReference type="Proteomes" id="UP000541444">
    <property type="component" value="Unassembled WGS sequence"/>
</dbReference>
<name>A0A7J7M038_9MAGN</name>
<accession>A0A7J7M038</accession>
<organism evidence="3 4">
    <name type="scientific">Kingdonia uniflora</name>
    <dbReference type="NCBI Taxonomy" id="39325"/>
    <lineage>
        <taxon>Eukaryota</taxon>
        <taxon>Viridiplantae</taxon>
        <taxon>Streptophyta</taxon>
        <taxon>Embryophyta</taxon>
        <taxon>Tracheophyta</taxon>
        <taxon>Spermatophyta</taxon>
        <taxon>Magnoliopsida</taxon>
        <taxon>Ranunculales</taxon>
        <taxon>Circaeasteraceae</taxon>
        <taxon>Kingdonia</taxon>
    </lineage>
</organism>
<comment type="caution">
    <text evidence="3">The sequence shown here is derived from an EMBL/GenBank/DDBJ whole genome shotgun (WGS) entry which is preliminary data.</text>
</comment>
<sequence>MSTTKVRGLLRHNSFPDPETNGRGLDPRRFGPLVDDDDDPQSNNSFETIRTDVPPSNRPNIPQSNVYLSNEPALTNVPQSNEHFQTIPTDVHLSNKPCISQSNIHLPNEPVLTNVPPSNEPMLTNVLLLIKPESIIGQTETLNSEATESWTYFLEMFGANFYGYDTRFIIISDRNPIIINAIPKAFPFAIHTFCIFHISNNTKTTLESMRIAFRMAAEALTSIDFDKHMNIIRNTNPVGLEYILGIPKETWSNLYILMSRYGVTCTNHVESTNNVILKAKDLPIHVFIKELRRICSEMSYTYRKEADKSQARLTLWATDHCESKKFVVDSLTCRVRTSRHHFKITSYGITNFVNIEDGTLYCRWWQTIGIPCKHGVHALDLANVDPTTRVFEYFTNNTYKDFYGFLLEELSSGKFKN</sequence>
<dbReference type="InterPro" id="IPR018289">
    <property type="entry name" value="MULE_transposase_dom"/>
</dbReference>
<protein>
    <recommendedName>
        <fullName evidence="2">MULE transposase domain-containing protein</fullName>
    </recommendedName>
</protein>
<dbReference type="AlphaFoldDB" id="A0A7J7M038"/>
<feature type="domain" description="MULE transposase" evidence="2">
    <location>
        <begin position="142"/>
        <end position="201"/>
    </location>
</feature>
<dbReference type="Pfam" id="PF10551">
    <property type="entry name" value="MULE"/>
    <property type="match status" value="1"/>
</dbReference>
<gene>
    <name evidence="3" type="ORF">GIB67_011923</name>
</gene>
<reference evidence="3 4" key="1">
    <citation type="journal article" date="2020" name="IScience">
        <title>Genome Sequencing of the Endangered Kingdonia uniflora (Circaeasteraceae, Ranunculales) Reveals Potential Mechanisms of Evolutionary Specialization.</title>
        <authorList>
            <person name="Sun Y."/>
            <person name="Deng T."/>
            <person name="Zhang A."/>
            <person name="Moore M.J."/>
            <person name="Landis J.B."/>
            <person name="Lin N."/>
            <person name="Zhang H."/>
            <person name="Zhang X."/>
            <person name="Huang J."/>
            <person name="Zhang X."/>
            <person name="Sun H."/>
            <person name="Wang H."/>
        </authorList>
    </citation>
    <scope>NUCLEOTIDE SEQUENCE [LARGE SCALE GENOMIC DNA]</scope>
    <source>
        <strain evidence="3">TB1705</strain>
        <tissue evidence="3">Leaf</tissue>
    </source>
</reference>
<evidence type="ECO:0000313" key="3">
    <source>
        <dbReference type="EMBL" id="KAF6148148.1"/>
    </source>
</evidence>
<dbReference type="EMBL" id="JACGCM010001854">
    <property type="protein sequence ID" value="KAF6148148.1"/>
    <property type="molecule type" value="Genomic_DNA"/>
</dbReference>
<dbReference type="PANTHER" id="PTHR31973">
    <property type="entry name" value="POLYPROTEIN, PUTATIVE-RELATED"/>
    <property type="match status" value="1"/>
</dbReference>
<keyword evidence="4" id="KW-1185">Reference proteome</keyword>
<dbReference type="PANTHER" id="PTHR31973:SF187">
    <property type="entry name" value="MUTATOR TRANSPOSASE MUDRA PROTEIN"/>
    <property type="match status" value="1"/>
</dbReference>
<dbReference type="OrthoDB" id="1300208at2759"/>
<feature type="region of interest" description="Disordered" evidence="1">
    <location>
        <begin position="1"/>
        <end position="64"/>
    </location>
</feature>
<evidence type="ECO:0000256" key="1">
    <source>
        <dbReference type="SAM" id="MobiDB-lite"/>
    </source>
</evidence>